<dbReference type="RefSeq" id="WP_051874128.1">
    <property type="nucleotide sequence ID" value="NZ_CALJTU010000080.1"/>
</dbReference>
<organism evidence="5 6">
    <name type="scientific">Hafnia alvei</name>
    <dbReference type="NCBI Taxonomy" id="569"/>
    <lineage>
        <taxon>Bacteria</taxon>
        <taxon>Pseudomonadati</taxon>
        <taxon>Pseudomonadota</taxon>
        <taxon>Gammaproteobacteria</taxon>
        <taxon>Enterobacterales</taxon>
        <taxon>Hafniaceae</taxon>
        <taxon>Hafnia</taxon>
    </lineage>
</organism>
<name>A0A377PI66_HAFAL</name>
<sequence length="251" mass="28910">MCNHSFNDTNACYLLLSCDADFSFKSEVGYELIGSSTMVLTNSENRKYFPYQNIHEIAIKQNLLHELISFLSAKQLKLGNRKKVSDYYCAHFDVHDVFFKTVELSLLQAQSEQEESKYVTHLLMLLSYFFEQSQLLSYLLRAVRHITCLQVEAIIESCPSRNWKLNDIANELCMSASGLKRRLREEGTCYKKILIKSRLKLAKFLLESKNISILDVASKCGFSNASYFIAVFKKHYLITPSCYSKGIYCCV</sequence>
<reference evidence="5 6" key="1">
    <citation type="submission" date="2018-06" db="EMBL/GenBank/DDBJ databases">
        <authorList>
            <consortium name="Pathogen Informatics"/>
            <person name="Doyle S."/>
        </authorList>
    </citation>
    <scope>NUCLEOTIDE SEQUENCE [LARGE SCALE GENOMIC DNA]</scope>
    <source>
        <strain evidence="5 6">NCTC8105</strain>
    </source>
</reference>
<dbReference type="SMART" id="SM00342">
    <property type="entry name" value="HTH_ARAC"/>
    <property type="match status" value="1"/>
</dbReference>
<dbReference type="Gene3D" id="1.10.10.60">
    <property type="entry name" value="Homeodomain-like"/>
    <property type="match status" value="1"/>
</dbReference>
<dbReference type="PANTHER" id="PTHR47894">
    <property type="entry name" value="HTH-TYPE TRANSCRIPTIONAL REGULATOR GADX"/>
    <property type="match status" value="1"/>
</dbReference>
<keyword evidence="1" id="KW-0805">Transcription regulation</keyword>
<dbReference type="Proteomes" id="UP000254821">
    <property type="component" value="Unassembled WGS sequence"/>
</dbReference>
<dbReference type="EMBL" id="UGHP01000001">
    <property type="protein sequence ID" value="STQ80035.1"/>
    <property type="molecule type" value="Genomic_DNA"/>
</dbReference>
<evidence type="ECO:0000259" key="4">
    <source>
        <dbReference type="PROSITE" id="PS01124"/>
    </source>
</evidence>
<keyword evidence="2" id="KW-0238">DNA-binding</keyword>
<dbReference type="SUPFAM" id="SSF46689">
    <property type="entry name" value="Homeodomain-like"/>
    <property type="match status" value="1"/>
</dbReference>
<dbReference type="AlphaFoldDB" id="A0A377PI66"/>
<evidence type="ECO:0000313" key="6">
    <source>
        <dbReference type="Proteomes" id="UP000254821"/>
    </source>
</evidence>
<dbReference type="InterPro" id="IPR020449">
    <property type="entry name" value="Tscrpt_reg_AraC-type_HTH"/>
</dbReference>
<dbReference type="PANTHER" id="PTHR47894:SF4">
    <property type="entry name" value="HTH-TYPE TRANSCRIPTIONAL REGULATOR GADX"/>
    <property type="match status" value="1"/>
</dbReference>
<keyword evidence="3" id="KW-0804">Transcription</keyword>
<evidence type="ECO:0000256" key="2">
    <source>
        <dbReference type="ARBA" id="ARBA00023125"/>
    </source>
</evidence>
<proteinExistence type="predicted"/>
<evidence type="ECO:0000256" key="3">
    <source>
        <dbReference type="ARBA" id="ARBA00023163"/>
    </source>
</evidence>
<dbReference type="GO" id="GO:0003700">
    <property type="term" value="F:DNA-binding transcription factor activity"/>
    <property type="evidence" value="ECO:0007669"/>
    <property type="project" value="InterPro"/>
</dbReference>
<accession>A0A377PI66</accession>
<dbReference type="PROSITE" id="PS01124">
    <property type="entry name" value="HTH_ARAC_FAMILY_2"/>
    <property type="match status" value="1"/>
</dbReference>
<feature type="domain" description="HTH araC/xylS-type" evidence="4">
    <location>
        <begin position="149"/>
        <end position="246"/>
    </location>
</feature>
<gene>
    <name evidence="5" type="primary">adiY_1</name>
    <name evidence="5" type="ORF">NCTC8105_02140</name>
</gene>
<dbReference type="GO" id="GO:0000976">
    <property type="term" value="F:transcription cis-regulatory region binding"/>
    <property type="evidence" value="ECO:0007669"/>
    <property type="project" value="TreeGrafter"/>
</dbReference>
<evidence type="ECO:0000256" key="1">
    <source>
        <dbReference type="ARBA" id="ARBA00023015"/>
    </source>
</evidence>
<dbReference type="GO" id="GO:0005829">
    <property type="term" value="C:cytosol"/>
    <property type="evidence" value="ECO:0007669"/>
    <property type="project" value="TreeGrafter"/>
</dbReference>
<dbReference type="PRINTS" id="PR00032">
    <property type="entry name" value="HTHARAC"/>
</dbReference>
<evidence type="ECO:0000313" key="5">
    <source>
        <dbReference type="EMBL" id="STQ80035.1"/>
    </source>
</evidence>
<protein>
    <submittedName>
        <fullName evidence="5">HTH-type transcriptional regulator AdiY</fullName>
    </submittedName>
</protein>
<dbReference type="InterPro" id="IPR018060">
    <property type="entry name" value="HTH_AraC"/>
</dbReference>
<dbReference type="InterPro" id="IPR009057">
    <property type="entry name" value="Homeodomain-like_sf"/>
</dbReference>
<dbReference type="Pfam" id="PF12833">
    <property type="entry name" value="HTH_18"/>
    <property type="match status" value="1"/>
</dbReference>